<evidence type="ECO:0000256" key="3">
    <source>
        <dbReference type="ARBA" id="ARBA00004922"/>
    </source>
</evidence>
<dbReference type="PANTHER" id="PTHR11214">
    <property type="entry name" value="BETA-1,3-N-ACETYLGLUCOSAMINYLTRANSFERASE"/>
    <property type="match status" value="1"/>
</dbReference>
<dbReference type="EC" id="2.4.1.-" evidence="13"/>
<keyword evidence="15" id="KW-1185">Reference proteome</keyword>
<dbReference type="GO" id="GO:0000139">
    <property type="term" value="C:Golgi membrane"/>
    <property type="evidence" value="ECO:0007669"/>
    <property type="project" value="UniProtKB-SubCell"/>
</dbReference>
<comment type="cofactor">
    <cofactor evidence="1 13">
        <name>Mn(2+)</name>
        <dbReference type="ChEBI" id="CHEBI:29035"/>
    </cofactor>
</comment>
<dbReference type="EMBL" id="JAAALK010000283">
    <property type="protein sequence ID" value="KAG8072667.1"/>
    <property type="molecule type" value="Genomic_DNA"/>
</dbReference>
<evidence type="ECO:0000313" key="14">
    <source>
        <dbReference type="EMBL" id="KAG8072667.1"/>
    </source>
</evidence>
<evidence type="ECO:0000256" key="5">
    <source>
        <dbReference type="ARBA" id="ARBA00022676"/>
    </source>
</evidence>
<dbReference type="FunFam" id="3.90.550.50:FF:000043">
    <property type="entry name" value="Hexosyltransferase"/>
    <property type="match status" value="1"/>
</dbReference>
<keyword evidence="6" id="KW-0808">Transferase</keyword>
<dbReference type="InterPro" id="IPR002659">
    <property type="entry name" value="Glyco_trans_31"/>
</dbReference>
<evidence type="ECO:0000256" key="6">
    <source>
        <dbReference type="ARBA" id="ARBA00022679"/>
    </source>
</evidence>
<keyword evidence="10 13" id="KW-0333">Golgi apparatus</keyword>
<evidence type="ECO:0000256" key="1">
    <source>
        <dbReference type="ARBA" id="ARBA00001936"/>
    </source>
</evidence>
<evidence type="ECO:0000256" key="10">
    <source>
        <dbReference type="ARBA" id="ARBA00023034"/>
    </source>
</evidence>
<keyword evidence="7" id="KW-0812">Transmembrane</keyword>
<comment type="similarity">
    <text evidence="4 13">Belongs to the glycosyltransferase 31 family.</text>
</comment>
<dbReference type="AlphaFoldDB" id="A0A8J5SW60"/>
<keyword evidence="5 13" id="KW-0328">Glycosyltransferase</keyword>
<comment type="pathway">
    <text evidence="3">Protein modification; protein glycosylation.</text>
</comment>
<dbReference type="GO" id="GO:0016758">
    <property type="term" value="F:hexosyltransferase activity"/>
    <property type="evidence" value="ECO:0007669"/>
    <property type="project" value="InterPro"/>
</dbReference>
<dbReference type="UniPathway" id="UPA00378"/>
<dbReference type="Pfam" id="PF01762">
    <property type="entry name" value="Galactosyl_T"/>
    <property type="match status" value="1"/>
</dbReference>
<evidence type="ECO:0000313" key="15">
    <source>
        <dbReference type="Proteomes" id="UP000729402"/>
    </source>
</evidence>
<evidence type="ECO:0000256" key="12">
    <source>
        <dbReference type="ARBA" id="ARBA00023211"/>
    </source>
</evidence>
<keyword evidence="11" id="KW-0472">Membrane</keyword>
<evidence type="ECO:0000256" key="2">
    <source>
        <dbReference type="ARBA" id="ARBA00004323"/>
    </source>
</evidence>
<accession>A0A8J5SW60</accession>
<sequence length="312" mass="34966">MLAMKKLFSPLVLLPFVLLAFIYFFVFPNDFRLQSSLATCAGTPATSTTTASGTARAAAEVRVLLGVLTRADTYERRALLRLAYALQPAPTRAVVDVRFVVCNLAKEEDAALVALEIAAYGDVVVLNCTENMDNGKTHTYFSTVPRMFAGEQYDYVGKTDDDTYYRLAAVADTLRDMPRRDLYYGFLNPCHTKPELQYMSGMGYIVSWDVAAWIAAAGELRNDTNGPEDKVFGRWLRWGGKGRNVYGAEPRMYDYLDAAAGQKPTCFRHALAADTVAVHKLKDRLSWARTLKFFNATEELKPFVPHHVHNIY</sequence>
<dbReference type="Proteomes" id="UP000729402">
    <property type="component" value="Unassembled WGS sequence"/>
</dbReference>
<name>A0A8J5SW60_ZIZPA</name>
<evidence type="ECO:0000256" key="7">
    <source>
        <dbReference type="ARBA" id="ARBA00022692"/>
    </source>
</evidence>
<evidence type="ECO:0000256" key="4">
    <source>
        <dbReference type="ARBA" id="ARBA00008661"/>
    </source>
</evidence>
<dbReference type="PANTHER" id="PTHR11214:SF363">
    <property type="entry name" value="HEXOSYLTRANSFERASE"/>
    <property type="match status" value="1"/>
</dbReference>
<evidence type="ECO:0000256" key="13">
    <source>
        <dbReference type="RuleBase" id="RU363063"/>
    </source>
</evidence>
<keyword evidence="12 13" id="KW-0464">Manganese</keyword>
<evidence type="ECO:0000256" key="9">
    <source>
        <dbReference type="ARBA" id="ARBA00022989"/>
    </source>
</evidence>
<gene>
    <name evidence="14" type="ORF">GUJ93_ZPchr0006g44836</name>
</gene>
<organism evidence="14 15">
    <name type="scientific">Zizania palustris</name>
    <name type="common">Northern wild rice</name>
    <dbReference type="NCBI Taxonomy" id="103762"/>
    <lineage>
        <taxon>Eukaryota</taxon>
        <taxon>Viridiplantae</taxon>
        <taxon>Streptophyta</taxon>
        <taxon>Embryophyta</taxon>
        <taxon>Tracheophyta</taxon>
        <taxon>Spermatophyta</taxon>
        <taxon>Magnoliopsida</taxon>
        <taxon>Liliopsida</taxon>
        <taxon>Poales</taxon>
        <taxon>Poaceae</taxon>
        <taxon>BOP clade</taxon>
        <taxon>Oryzoideae</taxon>
        <taxon>Oryzeae</taxon>
        <taxon>Zizaniinae</taxon>
        <taxon>Zizania</taxon>
    </lineage>
</organism>
<comment type="caution">
    <text evidence="14">The sequence shown here is derived from an EMBL/GenBank/DDBJ whole genome shotgun (WGS) entry which is preliminary data.</text>
</comment>
<evidence type="ECO:0000256" key="11">
    <source>
        <dbReference type="ARBA" id="ARBA00023136"/>
    </source>
</evidence>
<keyword evidence="8" id="KW-0735">Signal-anchor</keyword>
<evidence type="ECO:0000256" key="8">
    <source>
        <dbReference type="ARBA" id="ARBA00022968"/>
    </source>
</evidence>
<dbReference type="OrthoDB" id="2139606at2759"/>
<reference evidence="14" key="2">
    <citation type="submission" date="2021-02" db="EMBL/GenBank/DDBJ databases">
        <authorList>
            <person name="Kimball J.A."/>
            <person name="Haas M.W."/>
            <person name="Macchietto M."/>
            <person name="Kono T."/>
            <person name="Duquette J."/>
            <person name="Shao M."/>
        </authorList>
    </citation>
    <scope>NUCLEOTIDE SEQUENCE</scope>
    <source>
        <tissue evidence="14">Fresh leaf tissue</tissue>
    </source>
</reference>
<protein>
    <recommendedName>
        <fullName evidence="13">Hexosyltransferase</fullName>
        <ecNumber evidence="13">2.4.1.-</ecNumber>
    </recommendedName>
</protein>
<keyword evidence="9" id="KW-1133">Transmembrane helix</keyword>
<proteinExistence type="inferred from homology"/>
<comment type="subcellular location">
    <subcellularLocation>
        <location evidence="2 13">Golgi apparatus membrane</location>
        <topology evidence="2 13">Single-pass type II membrane protein</topology>
    </subcellularLocation>
</comment>
<reference evidence="14" key="1">
    <citation type="journal article" date="2021" name="bioRxiv">
        <title>Whole Genome Assembly and Annotation of Northern Wild Rice, Zizania palustris L., Supports a Whole Genome Duplication in the Zizania Genus.</title>
        <authorList>
            <person name="Haas M."/>
            <person name="Kono T."/>
            <person name="Macchietto M."/>
            <person name="Millas R."/>
            <person name="McGilp L."/>
            <person name="Shao M."/>
            <person name="Duquette J."/>
            <person name="Hirsch C.N."/>
            <person name="Kimball J."/>
        </authorList>
    </citation>
    <scope>NUCLEOTIDE SEQUENCE</scope>
    <source>
        <tissue evidence="14">Fresh leaf tissue</tissue>
    </source>
</reference>